<evidence type="ECO:0000313" key="5">
    <source>
        <dbReference type="Proteomes" id="UP000479710"/>
    </source>
</evidence>
<keyword evidence="1" id="KW-0406">Ion transport</keyword>
<accession>A0A6G1DWX5</accession>
<dbReference type="InterPro" id="IPR018490">
    <property type="entry name" value="cNMP-bd_dom_sf"/>
</dbReference>
<dbReference type="InterPro" id="IPR014710">
    <property type="entry name" value="RmlC-like_jellyroll"/>
</dbReference>
<organism evidence="4 5">
    <name type="scientific">Oryza meyeriana var. granulata</name>
    <dbReference type="NCBI Taxonomy" id="110450"/>
    <lineage>
        <taxon>Eukaryota</taxon>
        <taxon>Viridiplantae</taxon>
        <taxon>Streptophyta</taxon>
        <taxon>Embryophyta</taxon>
        <taxon>Tracheophyta</taxon>
        <taxon>Spermatophyta</taxon>
        <taxon>Magnoliopsida</taxon>
        <taxon>Liliopsida</taxon>
        <taxon>Poales</taxon>
        <taxon>Poaceae</taxon>
        <taxon>BOP clade</taxon>
        <taxon>Oryzoideae</taxon>
        <taxon>Oryzeae</taxon>
        <taxon>Oryzinae</taxon>
        <taxon>Oryza</taxon>
        <taxon>Oryza meyeriana</taxon>
    </lineage>
</organism>
<dbReference type="Gene3D" id="2.60.120.10">
    <property type="entry name" value="Jelly Rolls"/>
    <property type="match status" value="1"/>
</dbReference>
<dbReference type="SUPFAM" id="SSF51206">
    <property type="entry name" value="cAMP-binding domain-like"/>
    <property type="match status" value="1"/>
</dbReference>
<dbReference type="GO" id="GO:0034220">
    <property type="term" value="P:monoatomic ion transmembrane transport"/>
    <property type="evidence" value="ECO:0007669"/>
    <property type="project" value="UniProtKB-KW"/>
</dbReference>
<keyword evidence="5" id="KW-1185">Reference proteome</keyword>
<feature type="compositionally biased region" description="Basic and acidic residues" evidence="3">
    <location>
        <begin position="1"/>
        <end position="15"/>
    </location>
</feature>
<dbReference type="PANTHER" id="PTHR45651:SF101">
    <property type="entry name" value="OS05G0502000 PROTEIN"/>
    <property type="match status" value="1"/>
</dbReference>
<comment type="caution">
    <text evidence="4">The sequence shown here is derived from an EMBL/GenBank/DDBJ whole genome shotgun (WGS) entry which is preliminary data.</text>
</comment>
<dbReference type="Proteomes" id="UP000479710">
    <property type="component" value="Unassembled WGS sequence"/>
</dbReference>
<protein>
    <recommendedName>
        <fullName evidence="6">Cyclic nucleotide-binding domain-containing protein</fullName>
    </recommendedName>
</protein>
<evidence type="ECO:0000313" key="4">
    <source>
        <dbReference type="EMBL" id="KAF0916604.1"/>
    </source>
</evidence>
<keyword evidence="2" id="KW-0407">Ion channel</keyword>
<feature type="region of interest" description="Disordered" evidence="3">
    <location>
        <begin position="1"/>
        <end position="26"/>
    </location>
</feature>
<sequence length="224" mass="25212">MSVRREAPFKQEQKPDPLGLGSGVVQDSGLNGGSGWVATSVVEQEAASSAEAAGSSRPRRERGPGGLGGAEALPRPCTFGNLDSTTEWLEIVFNIITITGGLILVTMLIENIKVFLNVTTSKKQAMHTRLRSLEWWMKQKEVPHGFWQRVRQFERQRWAVTRGVDECQFVHDLPEGLRHDIKYHLCLDLVRQVPLFQHMDDLVLENICDRVKSLIFPKGEILII</sequence>
<dbReference type="OrthoDB" id="421226at2759"/>
<dbReference type="PANTHER" id="PTHR45651">
    <property type="entry name" value="CYCLIC NUCLEOTIDE-GATED ION CHANNEL 15-RELATED-RELATED"/>
    <property type="match status" value="1"/>
</dbReference>
<feature type="compositionally biased region" description="Low complexity" evidence="3">
    <location>
        <begin position="47"/>
        <end position="56"/>
    </location>
</feature>
<dbReference type="EMBL" id="SPHZ02000005">
    <property type="protein sequence ID" value="KAF0916604.1"/>
    <property type="molecule type" value="Genomic_DNA"/>
</dbReference>
<reference evidence="4 5" key="1">
    <citation type="submission" date="2019-11" db="EMBL/GenBank/DDBJ databases">
        <title>Whole genome sequence of Oryza granulata.</title>
        <authorList>
            <person name="Li W."/>
        </authorList>
    </citation>
    <scope>NUCLEOTIDE SEQUENCE [LARGE SCALE GENOMIC DNA]</scope>
    <source>
        <strain evidence="5">cv. Menghai</strain>
        <tissue evidence="4">Leaf</tissue>
    </source>
</reference>
<name>A0A6G1DWX5_9ORYZ</name>
<evidence type="ECO:0000256" key="2">
    <source>
        <dbReference type="ARBA" id="ARBA00023303"/>
    </source>
</evidence>
<keyword evidence="1" id="KW-0813">Transport</keyword>
<proteinExistence type="predicted"/>
<feature type="region of interest" description="Disordered" evidence="3">
    <location>
        <begin position="47"/>
        <end position="72"/>
    </location>
</feature>
<keyword evidence="1" id="KW-1071">Ligand-gated ion channel</keyword>
<evidence type="ECO:0000256" key="3">
    <source>
        <dbReference type="SAM" id="MobiDB-lite"/>
    </source>
</evidence>
<dbReference type="AlphaFoldDB" id="A0A6G1DWX5"/>
<evidence type="ECO:0008006" key="6">
    <source>
        <dbReference type="Google" id="ProtNLM"/>
    </source>
</evidence>
<gene>
    <name evidence="4" type="ORF">E2562_007891</name>
</gene>
<dbReference type="Gene3D" id="1.10.287.630">
    <property type="entry name" value="Helix hairpin bin"/>
    <property type="match status" value="1"/>
</dbReference>
<evidence type="ECO:0000256" key="1">
    <source>
        <dbReference type="ARBA" id="ARBA00023286"/>
    </source>
</evidence>
<dbReference type="GO" id="GO:0016020">
    <property type="term" value="C:membrane"/>
    <property type="evidence" value="ECO:0007669"/>
    <property type="project" value="UniProtKB-SubCell"/>
</dbReference>